<reference evidence="3 4" key="1">
    <citation type="submission" date="2024-01" db="EMBL/GenBank/DDBJ databases">
        <authorList>
            <consortium name="Genoscope - CEA"/>
            <person name="William W."/>
        </authorList>
    </citation>
    <scope>NUCLEOTIDE SEQUENCE [LARGE SCALE GENOMIC DNA]</scope>
    <source>
        <strain evidence="3 4">29B2s-10</strain>
    </source>
</reference>
<name>A0ABP0EFG4_9ASCO</name>
<keyword evidence="1" id="KW-0175">Coiled coil</keyword>
<evidence type="ECO:0000256" key="1">
    <source>
        <dbReference type="SAM" id="Coils"/>
    </source>
</evidence>
<proteinExistence type="predicted"/>
<gene>
    <name evidence="3" type="primary">VFA1</name>
    <name evidence="3" type="ORF">CAAN4_F10968</name>
</gene>
<dbReference type="InterPro" id="IPR013640">
    <property type="entry name" value="Vfa1"/>
</dbReference>
<dbReference type="PANTHER" id="PTHR28218">
    <property type="entry name" value="VPS4-ASSOCIATED PROTEIN 1"/>
    <property type="match status" value="1"/>
</dbReference>
<sequence length="189" mass="21724">MSAPFLNKYTLREVAASDSKSCYVCYKPTVKVLISDNKVDFFYICSSHLKDTSFANAIHPEEYENIVKEKAKLIIKVTDLESEISKLGYNWDFINKIPGLGSKDKDKVEVKESDKKDAKTLQLELSKARTEVEEFTAKLKDFPFKEYNLDQNIYRNRLRGHIQVKANQKRQQELSKPGFFPSAPSSQLS</sequence>
<evidence type="ECO:0000313" key="4">
    <source>
        <dbReference type="Proteomes" id="UP001497600"/>
    </source>
</evidence>
<evidence type="ECO:0000256" key="2">
    <source>
        <dbReference type="SAM" id="MobiDB-lite"/>
    </source>
</evidence>
<dbReference type="PANTHER" id="PTHR28218:SF1">
    <property type="entry name" value="VPS4-ASSOCIATED PROTEIN 1"/>
    <property type="match status" value="1"/>
</dbReference>
<dbReference type="Proteomes" id="UP001497600">
    <property type="component" value="Chromosome F"/>
</dbReference>
<dbReference type="Pfam" id="PF08432">
    <property type="entry name" value="Vfa1"/>
    <property type="match status" value="1"/>
</dbReference>
<feature type="coiled-coil region" evidence="1">
    <location>
        <begin position="111"/>
        <end position="138"/>
    </location>
</feature>
<organism evidence="3 4">
    <name type="scientific">[Candida] anglica</name>
    <dbReference type="NCBI Taxonomy" id="148631"/>
    <lineage>
        <taxon>Eukaryota</taxon>
        <taxon>Fungi</taxon>
        <taxon>Dikarya</taxon>
        <taxon>Ascomycota</taxon>
        <taxon>Saccharomycotina</taxon>
        <taxon>Pichiomycetes</taxon>
        <taxon>Debaryomycetaceae</taxon>
        <taxon>Kurtzmaniella</taxon>
    </lineage>
</organism>
<protein>
    <submittedName>
        <fullName evidence="3">VPS4-associated protein 1</fullName>
    </submittedName>
</protein>
<evidence type="ECO:0000313" key="3">
    <source>
        <dbReference type="EMBL" id="CAK7913280.1"/>
    </source>
</evidence>
<dbReference type="EMBL" id="OZ004258">
    <property type="protein sequence ID" value="CAK7913280.1"/>
    <property type="molecule type" value="Genomic_DNA"/>
</dbReference>
<accession>A0ABP0EFG4</accession>
<feature type="region of interest" description="Disordered" evidence="2">
    <location>
        <begin position="166"/>
        <end position="189"/>
    </location>
</feature>
<keyword evidence="4" id="KW-1185">Reference proteome</keyword>